<dbReference type="EMBL" id="MT144257">
    <property type="protein sequence ID" value="QJA51365.1"/>
    <property type="molecule type" value="Genomic_DNA"/>
</dbReference>
<name>A0A6H1ZVS3_9ZZZZ</name>
<dbReference type="AlphaFoldDB" id="A0A6H1ZVS3"/>
<evidence type="ECO:0000313" key="1">
    <source>
        <dbReference type="EMBL" id="QJA51365.1"/>
    </source>
</evidence>
<accession>A0A6H1ZVS3</accession>
<proteinExistence type="predicted"/>
<sequence length="189" mass="20270">MPGITDPAEEYFKDGLWGWVTSTWKKLIADAAGHLLVSFAAQTIDVEVTQTTPADLTPGIQGWDGAQWRKLALLWGYTDRLADQQSVADATAGTNLLVHTTVPSGQVWVITGGSVIDAQTAATCSFLAVVGGAGFFIYSYGTLTPWKYSVMPACYFVLKAGDYVQSQFEGCVVGDDLVSNIWGFKMAVG</sequence>
<organism evidence="1">
    <name type="scientific">viral metagenome</name>
    <dbReference type="NCBI Taxonomy" id="1070528"/>
    <lineage>
        <taxon>unclassified sequences</taxon>
        <taxon>metagenomes</taxon>
        <taxon>organismal metagenomes</taxon>
    </lineage>
</organism>
<gene>
    <name evidence="1" type="ORF">TM448A02084_0003</name>
</gene>
<reference evidence="1" key="1">
    <citation type="submission" date="2020-03" db="EMBL/GenBank/DDBJ databases">
        <title>The deep terrestrial virosphere.</title>
        <authorList>
            <person name="Holmfeldt K."/>
            <person name="Nilsson E."/>
            <person name="Simone D."/>
            <person name="Lopez-Fernandez M."/>
            <person name="Wu X."/>
            <person name="de Brujin I."/>
            <person name="Lundin D."/>
            <person name="Andersson A."/>
            <person name="Bertilsson S."/>
            <person name="Dopson M."/>
        </authorList>
    </citation>
    <scope>NUCLEOTIDE SEQUENCE</scope>
    <source>
        <strain evidence="1">TM448A02084</strain>
    </source>
</reference>
<protein>
    <submittedName>
        <fullName evidence="1">Uncharacterized protein</fullName>
    </submittedName>
</protein>